<feature type="region of interest" description="Disordered" evidence="6">
    <location>
        <begin position="80"/>
        <end position="127"/>
    </location>
</feature>
<evidence type="ECO:0000256" key="2">
    <source>
        <dbReference type="ARBA" id="ARBA00022737"/>
    </source>
</evidence>
<dbReference type="PANTHER" id="PTHR12547">
    <property type="entry name" value="CCCH ZINC FINGER/TIS11-RELATED"/>
    <property type="match status" value="1"/>
</dbReference>
<organism evidence="8 9">
    <name type="scientific">Durusdinium trenchii</name>
    <dbReference type="NCBI Taxonomy" id="1381693"/>
    <lineage>
        <taxon>Eukaryota</taxon>
        <taxon>Sar</taxon>
        <taxon>Alveolata</taxon>
        <taxon>Dinophyceae</taxon>
        <taxon>Suessiales</taxon>
        <taxon>Symbiodiniaceae</taxon>
        <taxon>Durusdinium</taxon>
    </lineage>
</organism>
<evidence type="ECO:0000256" key="3">
    <source>
        <dbReference type="ARBA" id="ARBA00022771"/>
    </source>
</evidence>
<feature type="compositionally biased region" description="Basic and acidic residues" evidence="6">
    <location>
        <begin position="80"/>
        <end position="100"/>
    </location>
</feature>
<dbReference type="InterPro" id="IPR045877">
    <property type="entry name" value="ZFP36-like"/>
</dbReference>
<gene>
    <name evidence="8" type="ORF">SCF082_LOCUS20244</name>
</gene>
<feature type="zinc finger region" description="C3H1-type" evidence="5">
    <location>
        <begin position="45"/>
        <end position="73"/>
    </location>
</feature>
<keyword evidence="9" id="KW-1185">Reference proteome</keyword>
<evidence type="ECO:0000256" key="6">
    <source>
        <dbReference type="SAM" id="MobiDB-lite"/>
    </source>
</evidence>
<keyword evidence="3 5" id="KW-0863">Zinc-finger</keyword>
<dbReference type="SMART" id="SM00356">
    <property type="entry name" value="ZnF_C3H1"/>
    <property type="match status" value="2"/>
</dbReference>
<keyword evidence="1 5" id="KW-0479">Metal-binding</keyword>
<name>A0ABP0L1D5_9DINO</name>
<reference evidence="8 9" key="1">
    <citation type="submission" date="2024-02" db="EMBL/GenBank/DDBJ databases">
        <authorList>
            <person name="Chen Y."/>
            <person name="Shah S."/>
            <person name="Dougan E. K."/>
            <person name="Thang M."/>
            <person name="Chan C."/>
        </authorList>
    </citation>
    <scope>NUCLEOTIDE SEQUENCE [LARGE SCALE GENOMIC DNA]</scope>
</reference>
<feature type="domain" description="C3H1-type" evidence="7">
    <location>
        <begin position="10"/>
        <end position="37"/>
    </location>
</feature>
<dbReference type="InterPro" id="IPR036855">
    <property type="entry name" value="Znf_CCCH_sf"/>
</dbReference>
<dbReference type="EMBL" id="CAXAMM010014069">
    <property type="protein sequence ID" value="CAK9032880.1"/>
    <property type="molecule type" value="Genomic_DNA"/>
</dbReference>
<keyword evidence="2" id="KW-0677">Repeat</keyword>
<evidence type="ECO:0000256" key="1">
    <source>
        <dbReference type="ARBA" id="ARBA00022723"/>
    </source>
</evidence>
<evidence type="ECO:0000259" key="7">
    <source>
        <dbReference type="PROSITE" id="PS50103"/>
    </source>
</evidence>
<dbReference type="PROSITE" id="PS50103">
    <property type="entry name" value="ZF_C3H1"/>
    <property type="match status" value="2"/>
</dbReference>
<evidence type="ECO:0000313" key="9">
    <source>
        <dbReference type="Proteomes" id="UP001642464"/>
    </source>
</evidence>
<dbReference type="InterPro" id="IPR000571">
    <property type="entry name" value="Znf_CCCH"/>
</dbReference>
<dbReference type="Pfam" id="PF00642">
    <property type="entry name" value="zf-CCCH"/>
    <property type="match status" value="1"/>
</dbReference>
<evidence type="ECO:0000256" key="5">
    <source>
        <dbReference type="PROSITE-ProRule" id="PRU00723"/>
    </source>
</evidence>
<dbReference type="Gene3D" id="4.10.1000.10">
    <property type="entry name" value="Zinc finger, CCCH-type"/>
    <property type="match status" value="2"/>
</dbReference>
<sequence length="227" mass="24440">MSTERVLQSLKYTRMCKFVSAGRCCRGSACDFAHSVDELRPTPNLVSTRLCAQFSATGRCRYGRVCKFAHGSGELRDVPVEEGSERSVDLEGHRFSDRPRGGPASEPPDCGSLMERGARGARGRPGSVAASEDISYFNTPPGLGARPSLEMDAKRAALLRDTFWVTEPAADAVHSHSDVGAGSEASTSFSRLNSSLETDRSGLSGPLGLSLWSNEAVQRTSKVKVWL</sequence>
<proteinExistence type="predicted"/>
<protein>
    <submittedName>
        <fullName evidence="8">mRNA decay factor CTH1 (Cysteine-three-histidine protein 1)</fullName>
    </submittedName>
</protein>
<accession>A0ABP0L1D5</accession>
<feature type="zinc finger region" description="C3H1-type" evidence="5">
    <location>
        <begin position="10"/>
        <end position="37"/>
    </location>
</feature>
<keyword evidence="4 5" id="KW-0862">Zinc</keyword>
<dbReference type="PANTHER" id="PTHR12547:SF18">
    <property type="entry name" value="PROTEIN TIS11"/>
    <property type="match status" value="1"/>
</dbReference>
<evidence type="ECO:0000256" key="4">
    <source>
        <dbReference type="ARBA" id="ARBA00022833"/>
    </source>
</evidence>
<evidence type="ECO:0000313" key="8">
    <source>
        <dbReference type="EMBL" id="CAK9032880.1"/>
    </source>
</evidence>
<feature type="domain" description="C3H1-type" evidence="7">
    <location>
        <begin position="45"/>
        <end position="73"/>
    </location>
</feature>
<dbReference type="Proteomes" id="UP001642464">
    <property type="component" value="Unassembled WGS sequence"/>
</dbReference>
<dbReference type="SUPFAM" id="SSF90229">
    <property type="entry name" value="CCCH zinc finger"/>
    <property type="match status" value="2"/>
</dbReference>
<comment type="caution">
    <text evidence="8">The sequence shown here is derived from an EMBL/GenBank/DDBJ whole genome shotgun (WGS) entry which is preliminary data.</text>
</comment>